<evidence type="ECO:0000259" key="11">
    <source>
        <dbReference type="PROSITE" id="PS50112"/>
    </source>
</evidence>
<feature type="domain" description="Response regulatory" evidence="10">
    <location>
        <begin position="1262"/>
        <end position="1377"/>
    </location>
</feature>
<evidence type="ECO:0000259" key="9">
    <source>
        <dbReference type="PROSITE" id="PS50109"/>
    </source>
</evidence>
<dbReference type="InterPro" id="IPR011006">
    <property type="entry name" value="CheY-like_superfamily"/>
</dbReference>
<dbReference type="SMART" id="SM00086">
    <property type="entry name" value="PAC"/>
    <property type="match status" value="5"/>
</dbReference>
<feature type="domain" description="PAC" evidence="12">
    <location>
        <begin position="356"/>
        <end position="411"/>
    </location>
</feature>
<keyword evidence="14" id="KW-1185">Reference proteome</keyword>
<dbReference type="InterPro" id="IPR036097">
    <property type="entry name" value="HisK_dim/P_sf"/>
</dbReference>
<proteinExistence type="predicted"/>
<dbReference type="SUPFAM" id="SSF55785">
    <property type="entry name" value="PYP-like sensor domain (PAS domain)"/>
    <property type="match status" value="5"/>
</dbReference>
<dbReference type="PROSITE" id="PS50112">
    <property type="entry name" value="PAS"/>
    <property type="match status" value="5"/>
</dbReference>
<dbReference type="InterPro" id="IPR013655">
    <property type="entry name" value="PAS_fold_3"/>
</dbReference>
<feature type="modified residue" description="4-aspartylphosphate" evidence="6">
    <location>
        <position position="1313"/>
    </location>
</feature>
<feature type="domain" description="Histidine kinase" evidence="9">
    <location>
        <begin position="1019"/>
        <end position="1241"/>
    </location>
</feature>
<dbReference type="CDD" id="cd17536">
    <property type="entry name" value="REC_YesN-like"/>
    <property type="match status" value="1"/>
</dbReference>
<evidence type="ECO:0000256" key="2">
    <source>
        <dbReference type="ARBA" id="ARBA00012438"/>
    </source>
</evidence>
<protein>
    <recommendedName>
        <fullName evidence="2">histidine kinase</fullName>
        <ecNumber evidence="2">2.7.13.3</ecNumber>
    </recommendedName>
</protein>
<dbReference type="Pfam" id="PF08447">
    <property type="entry name" value="PAS_3"/>
    <property type="match status" value="3"/>
</dbReference>
<dbReference type="InterPro" id="IPR001610">
    <property type="entry name" value="PAC"/>
</dbReference>
<dbReference type="SUPFAM" id="SSF55781">
    <property type="entry name" value="GAF domain-like"/>
    <property type="match status" value="2"/>
</dbReference>
<dbReference type="GO" id="GO:0000155">
    <property type="term" value="F:phosphorelay sensor kinase activity"/>
    <property type="evidence" value="ECO:0007669"/>
    <property type="project" value="InterPro"/>
</dbReference>
<comment type="caution">
    <text evidence="13">The sequence shown here is derived from an EMBL/GenBank/DDBJ whole genome shotgun (WGS) entry which is preliminary data.</text>
</comment>
<dbReference type="InterPro" id="IPR036890">
    <property type="entry name" value="HATPase_C_sf"/>
</dbReference>
<dbReference type="InterPro" id="IPR000700">
    <property type="entry name" value="PAS-assoc_C"/>
</dbReference>
<dbReference type="EC" id="2.7.13.3" evidence="2"/>
<evidence type="ECO:0000256" key="7">
    <source>
        <dbReference type="SAM" id="Coils"/>
    </source>
</evidence>
<evidence type="ECO:0000256" key="1">
    <source>
        <dbReference type="ARBA" id="ARBA00000085"/>
    </source>
</evidence>
<dbReference type="OrthoDB" id="9770473at2"/>
<dbReference type="InterPro" id="IPR003661">
    <property type="entry name" value="HisK_dim/P_dom"/>
</dbReference>
<feature type="domain" description="PAC" evidence="12">
    <location>
        <begin position="97"/>
        <end position="147"/>
    </location>
</feature>
<evidence type="ECO:0000259" key="12">
    <source>
        <dbReference type="PROSITE" id="PS50113"/>
    </source>
</evidence>
<dbReference type="PANTHER" id="PTHR43304:SF1">
    <property type="entry name" value="PAC DOMAIN-CONTAINING PROTEIN"/>
    <property type="match status" value="1"/>
</dbReference>
<name>A0A366HQD2_9BACT</name>
<dbReference type="CDD" id="cd00130">
    <property type="entry name" value="PAS"/>
    <property type="match status" value="5"/>
</dbReference>
<dbReference type="Pfam" id="PF00072">
    <property type="entry name" value="Response_reg"/>
    <property type="match status" value="1"/>
</dbReference>
<comment type="catalytic activity">
    <reaction evidence="1">
        <text>ATP + protein L-histidine = ADP + protein N-phospho-L-histidine.</text>
        <dbReference type="EC" id="2.7.13.3"/>
    </reaction>
</comment>
<dbReference type="PRINTS" id="PR00344">
    <property type="entry name" value="BCTRLSENSOR"/>
</dbReference>
<evidence type="ECO:0000256" key="8">
    <source>
        <dbReference type="SAM" id="MobiDB-lite"/>
    </source>
</evidence>
<evidence type="ECO:0000256" key="5">
    <source>
        <dbReference type="ARBA" id="ARBA00022777"/>
    </source>
</evidence>
<dbReference type="SMART" id="SM00091">
    <property type="entry name" value="PAS"/>
    <property type="match status" value="5"/>
</dbReference>
<evidence type="ECO:0000313" key="14">
    <source>
        <dbReference type="Proteomes" id="UP000253426"/>
    </source>
</evidence>
<dbReference type="SMART" id="SM00388">
    <property type="entry name" value="HisKA"/>
    <property type="match status" value="1"/>
</dbReference>
<feature type="domain" description="PAS" evidence="11">
    <location>
        <begin position="876"/>
        <end position="951"/>
    </location>
</feature>
<dbReference type="PROSITE" id="PS50113">
    <property type="entry name" value="PAC"/>
    <property type="match status" value="5"/>
</dbReference>
<feature type="domain" description="PAC" evidence="12">
    <location>
        <begin position="230"/>
        <end position="282"/>
    </location>
</feature>
<sequence length="1389" mass="156164">MEGLVTRRVGSNFAAEQPRQGMGWIQGVFDCLGDAIFIHDASTGAILHANRRACELYGYSPGEMCRCTVADISSNVSPYSQEDALRWMQRTFHDGMQLFEWQAKARSGSLFWVEVHMSQAVLDGQVRLVVSVRDISRRKLAEYALRQSEERFRLLLGSSRDPVYCLNLQSLSYDYLSPAVEQMLGLSMTELMDGGLRLFVSRIHPDDVDAHCARLDRLVIEASDDHHYKPVVEYRFLNRNTGFRWMSDSCSVVRDPSGRPTAIIGNIRDVTSRREHEEALQKAHAALLFHLESSALALMETDADFRVKNWSPQAERIFGWRAEEVRGRLISELEFIHPEDEMLVAANIRRLQERTESRNSCINRNLTKDRRVRICEWHNSAILDEKGELLSILSLATDITNERRIEDALRAMAQGVAGSSDEAFFQFLCLNLARILEMKFACVAMLVPERDRMARTLGFAGDGAILENITYSLVGTPCHKAFDGEVCFFSTGVQKQFPDDLYFKDQGVDSYIGVPLHSGDGRTIGILSAFNDRPMDQIEQFQTIFQIFAARAAAALERHMAESALRISEERYALAASASAAGVWDWDLVSGAVYYSPRFREMTGYSQDELPNTVYAWERRIHPDDLPQVRESMERHLHFKEPYRVDYRFLTKKDGYHWFSARGQAIWNADGDPCRMAGSHLDIHDLKMSEERVRRLNRLYAVASSINDVMVRVRDPQRVYEAATQIAVDTGMLRMAWVAAYDSATGQVRAVAKAGVDQGYMDFVSKTPDLVEQGFGVCGQTLRTNQTAVCNDVEEDASFQFRKEAMTCGFRSCAAFPLKPDGKCIGCIVLYADEAQFFKHEELRVLNMLAENLSFAIESWEKEKARLQAVDALAENERMLTTLLSNLPGAAFRCRNDKARTLEFVSEGCAEISGYEPCELMGNSQVSFASLMHPDDLVAVQGAIGEALAGDRTYEATYRIRAKDGKERWIWERGQGIFSEHGKADFLEGFITDVTEKRQLESQFLRAQRMESIGTLAGGIAHDLNNILAPIMMALSILKMKLNAPRDKEMLKTLESNTNRGADMVQQILSFARGVEGKSIHLRPKNIVKEIERIVKETFPKNIEFRVAYADDLWELNGDPTQLHQMLLNLCVNARDAMPNGGLLCIGLSNTIIDDRYVRLHPEAKPGPCVVMEVRDTGTGIPLDIRDRIFEPFFTTKEFGKGTGLGLSTTIGIVKSHRGVIEVDSQPGEGTVFRILLPARPSGPEAKEQEKQQGRRDGRGELVLVVDDEKPIRETGSHILETFGYRVLTASNGAEAVELFQNCQERPSVVFTDMMMPIMDGPAMIRELRRIDSSLRFVGASGLNNELAAEARSLGVKHFLHKPYTAEDLLTALADTIEAPREPTTVTSN</sequence>
<dbReference type="InterPro" id="IPR052162">
    <property type="entry name" value="Sensor_kinase/Photoreceptor"/>
</dbReference>
<dbReference type="PROSITE" id="PS50110">
    <property type="entry name" value="RESPONSE_REGULATORY"/>
    <property type="match status" value="1"/>
</dbReference>
<dbReference type="Pfam" id="PF08448">
    <property type="entry name" value="PAS_4"/>
    <property type="match status" value="1"/>
</dbReference>
<dbReference type="Pfam" id="PF00512">
    <property type="entry name" value="HisKA"/>
    <property type="match status" value="1"/>
</dbReference>
<dbReference type="InterPro" id="IPR004358">
    <property type="entry name" value="Sig_transdc_His_kin-like_C"/>
</dbReference>
<feature type="domain" description="PAS" evidence="11">
    <location>
        <begin position="28"/>
        <end position="64"/>
    </location>
</feature>
<dbReference type="RefSeq" id="WP_113958812.1">
    <property type="nucleotide sequence ID" value="NZ_QNRR01000004.1"/>
</dbReference>
<feature type="region of interest" description="Disordered" evidence="8">
    <location>
        <begin position="1239"/>
        <end position="1260"/>
    </location>
</feature>
<dbReference type="EMBL" id="QNRR01000004">
    <property type="protein sequence ID" value="RBP44404.1"/>
    <property type="molecule type" value="Genomic_DNA"/>
</dbReference>
<dbReference type="SUPFAM" id="SSF52172">
    <property type="entry name" value="CheY-like"/>
    <property type="match status" value="1"/>
</dbReference>
<evidence type="ECO:0000259" key="10">
    <source>
        <dbReference type="PROSITE" id="PS50110"/>
    </source>
</evidence>
<dbReference type="Proteomes" id="UP000253426">
    <property type="component" value="Unassembled WGS sequence"/>
</dbReference>
<dbReference type="Pfam" id="PF13185">
    <property type="entry name" value="GAF_2"/>
    <property type="match status" value="2"/>
</dbReference>
<dbReference type="SUPFAM" id="SSF47384">
    <property type="entry name" value="Homodimeric domain of signal transducing histidine kinase"/>
    <property type="match status" value="1"/>
</dbReference>
<dbReference type="InterPro" id="IPR013656">
    <property type="entry name" value="PAS_4"/>
</dbReference>
<evidence type="ECO:0000256" key="6">
    <source>
        <dbReference type="PROSITE-ProRule" id="PRU00169"/>
    </source>
</evidence>
<keyword evidence="4" id="KW-0808">Transferase</keyword>
<dbReference type="Pfam" id="PF02518">
    <property type="entry name" value="HATPase_c"/>
    <property type="match status" value="1"/>
</dbReference>
<feature type="domain" description="PAS" evidence="11">
    <location>
        <begin position="283"/>
        <end position="355"/>
    </location>
</feature>
<gene>
    <name evidence="13" type="ORF">DES53_104224</name>
</gene>
<reference evidence="13 14" key="1">
    <citation type="submission" date="2018-06" db="EMBL/GenBank/DDBJ databases">
        <title>Genomic Encyclopedia of Type Strains, Phase IV (KMG-IV): sequencing the most valuable type-strain genomes for metagenomic binning, comparative biology and taxonomic classification.</title>
        <authorList>
            <person name="Goeker M."/>
        </authorList>
    </citation>
    <scope>NUCLEOTIDE SEQUENCE [LARGE SCALE GENOMIC DNA]</scope>
    <source>
        <strain evidence="13 14">DSM 25532</strain>
    </source>
</reference>
<dbReference type="Gene3D" id="3.30.565.10">
    <property type="entry name" value="Histidine kinase-like ATPase, C-terminal domain"/>
    <property type="match status" value="1"/>
</dbReference>
<dbReference type="PROSITE" id="PS50109">
    <property type="entry name" value="HIS_KIN"/>
    <property type="match status" value="1"/>
</dbReference>
<feature type="coiled-coil region" evidence="7">
    <location>
        <begin position="850"/>
        <end position="877"/>
    </location>
</feature>
<dbReference type="Gene3D" id="3.30.450.40">
    <property type="match status" value="2"/>
</dbReference>
<dbReference type="SMART" id="SM00065">
    <property type="entry name" value="GAF"/>
    <property type="match status" value="2"/>
</dbReference>
<organism evidence="13 14">
    <name type="scientific">Roseimicrobium gellanilyticum</name>
    <dbReference type="NCBI Taxonomy" id="748857"/>
    <lineage>
        <taxon>Bacteria</taxon>
        <taxon>Pseudomonadati</taxon>
        <taxon>Verrucomicrobiota</taxon>
        <taxon>Verrucomicrobiia</taxon>
        <taxon>Verrucomicrobiales</taxon>
        <taxon>Verrucomicrobiaceae</taxon>
        <taxon>Roseimicrobium</taxon>
    </lineage>
</organism>
<evidence type="ECO:0000313" key="13">
    <source>
        <dbReference type="EMBL" id="RBP44404.1"/>
    </source>
</evidence>
<dbReference type="InterPro" id="IPR003018">
    <property type="entry name" value="GAF"/>
</dbReference>
<keyword evidence="5" id="KW-0418">Kinase</keyword>
<keyword evidence="3 6" id="KW-0597">Phosphoprotein</keyword>
<evidence type="ECO:0000256" key="3">
    <source>
        <dbReference type="ARBA" id="ARBA00022553"/>
    </source>
</evidence>
<feature type="domain" description="PAC" evidence="12">
    <location>
        <begin position="643"/>
        <end position="695"/>
    </location>
</feature>
<dbReference type="InterPro" id="IPR035965">
    <property type="entry name" value="PAS-like_dom_sf"/>
</dbReference>
<keyword evidence="7" id="KW-0175">Coiled coil</keyword>
<dbReference type="SUPFAM" id="SSF55874">
    <property type="entry name" value="ATPase domain of HSP90 chaperone/DNA topoisomerase II/histidine kinase"/>
    <property type="match status" value="1"/>
</dbReference>
<feature type="compositionally biased region" description="Basic and acidic residues" evidence="8">
    <location>
        <begin position="1245"/>
        <end position="1260"/>
    </location>
</feature>
<dbReference type="CDD" id="cd00082">
    <property type="entry name" value="HisKA"/>
    <property type="match status" value="1"/>
</dbReference>
<dbReference type="SMART" id="SM00387">
    <property type="entry name" value="HATPase_c"/>
    <property type="match status" value="1"/>
</dbReference>
<dbReference type="InterPro" id="IPR000014">
    <property type="entry name" value="PAS"/>
</dbReference>
<feature type="domain" description="PAC" evidence="12">
    <location>
        <begin position="954"/>
        <end position="1006"/>
    </location>
</feature>
<dbReference type="InterPro" id="IPR005467">
    <property type="entry name" value="His_kinase_dom"/>
</dbReference>
<dbReference type="InterPro" id="IPR029016">
    <property type="entry name" value="GAF-like_dom_sf"/>
</dbReference>
<dbReference type="Gene3D" id="3.30.450.20">
    <property type="entry name" value="PAS domain"/>
    <property type="match status" value="5"/>
</dbReference>
<dbReference type="PANTHER" id="PTHR43304">
    <property type="entry name" value="PHYTOCHROME-LIKE PROTEIN CPH1"/>
    <property type="match status" value="1"/>
</dbReference>
<dbReference type="InterPro" id="IPR003594">
    <property type="entry name" value="HATPase_dom"/>
</dbReference>
<feature type="domain" description="PAS" evidence="11">
    <location>
        <begin position="148"/>
        <end position="222"/>
    </location>
</feature>
<evidence type="ECO:0000256" key="4">
    <source>
        <dbReference type="ARBA" id="ARBA00022679"/>
    </source>
</evidence>
<accession>A0A366HQD2</accession>
<dbReference type="NCBIfam" id="TIGR00229">
    <property type="entry name" value="sensory_box"/>
    <property type="match status" value="5"/>
</dbReference>
<feature type="domain" description="PAS" evidence="11">
    <location>
        <begin position="568"/>
        <end position="640"/>
    </location>
</feature>
<dbReference type="InterPro" id="IPR001789">
    <property type="entry name" value="Sig_transdc_resp-reg_receiver"/>
</dbReference>
<dbReference type="Gene3D" id="3.40.50.2300">
    <property type="match status" value="1"/>
</dbReference>
<dbReference type="Pfam" id="PF13426">
    <property type="entry name" value="PAS_9"/>
    <property type="match status" value="1"/>
</dbReference>
<dbReference type="Gene3D" id="1.10.287.130">
    <property type="match status" value="1"/>
</dbReference>
<dbReference type="SMART" id="SM00448">
    <property type="entry name" value="REC"/>
    <property type="match status" value="1"/>
</dbReference>